<dbReference type="PANTHER" id="PTHR10963">
    <property type="entry name" value="GLYCOSYL HYDROLASE-RELATED"/>
    <property type="match status" value="1"/>
</dbReference>
<evidence type="ECO:0000256" key="1">
    <source>
        <dbReference type="ARBA" id="ARBA00006865"/>
    </source>
</evidence>
<dbReference type="CDD" id="cd08023">
    <property type="entry name" value="GH16_laminarinase_like"/>
    <property type="match status" value="1"/>
</dbReference>
<evidence type="ECO:0000259" key="3">
    <source>
        <dbReference type="PROSITE" id="PS51762"/>
    </source>
</evidence>
<dbReference type="InterPro" id="IPR030395">
    <property type="entry name" value="GP_PDE_dom"/>
</dbReference>
<evidence type="ECO:0000313" key="4">
    <source>
        <dbReference type="EMBL" id="QTD38653.1"/>
    </source>
</evidence>
<feature type="domain" description="GP-PDE" evidence="2">
    <location>
        <begin position="30"/>
        <end position="260"/>
    </location>
</feature>
<dbReference type="Pfam" id="PF03009">
    <property type="entry name" value="GDPD"/>
    <property type="match status" value="1"/>
</dbReference>
<dbReference type="PROSITE" id="PS51762">
    <property type="entry name" value="GH16_2"/>
    <property type="match status" value="1"/>
</dbReference>
<dbReference type="Gene3D" id="3.20.20.190">
    <property type="entry name" value="Phosphatidylinositol (PI) phosphodiesterase"/>
    <property type="match status" value="1"/>
</dbReference>
<dbReference type="EMBL" id="CP071795">
    <property type="protein sequence ID" value="QTD38653.1"/>
    <property type="molecule type" value="Genomic_DNA"/>
</dbReference>
<feature type="domain" description="GH16" evidence="3">
    <location>
        <begin position="227"/>
        <end position="527"/>
    </location>
</feature>
<dbReference type="RefSeq" id="WP_207972779.1">
    <property type="nucleotide sequence ID" value="NZ_CP071795.1"/>
</dbReference>
<dbReference type="PANTHER" id="PTHR10963:SF55">
    <property type="entry name" value="GLYCOSIDE HYDROLASE FAMILY 16 PROTEIN"/>
    <property type="match status" value="1"/>
</dbReference>
<dbReference type="PROSITE" id="PS51257">
    <property type="entry name" value="PROKAR_LIPOPROTEIN"/>
    <property type="match status" value="1"/>
</dbReference>
<reference evidence="4 5" key="1">
    <citation type="submission" date="2021-03" db="EMBL/GenBank/DDBJ databases">
        <title>Complete genome of Polaribacter_sp.G4M1.</title>
        <authorList>
            <person name="Jeong S.W."/>
            <person name="Bae J.W."/>
        </authorList>
    </citation>
    <scope>NUCLEOTIDE SEQUENCE [LARGE SCALE GENOMIC DNA]</scope>
    <source>
        <strain evidence="4 5">G4M1</strain>
    </source>
</reference>
<keyword evidence="5" id="KW-1185">Reference proteome</keyword>
<dbReference type="InterPro" id="IPR017946">
    <property type="entry name" value="PLC-like_Pdiesterase_TIM-brl"/>
</dbReference>
<protein>
    <submittedName>
        <fullName evidence="4">Family 16 glycosylhydrolase</fullName>
    </submittedName>
</protein>
<evidence type="ECO:0000259" key="2">
    <source>
        <dbReference type="PROSITE" id="PS51704"/>
    </source>
</evidence>
<accession>A0ABX7T0P3</accession>
<dbReference type="Pfam" id="PF00722">
    <property type="entry name" value="Glyco_hydro_16"/>
    <property type="match status" value="1"/>
</dbReference>
<dbReference type="Gene3D" id="2.60.120.200">
    <property type="match status" value="1"/>
</dbReference>
<gene>
    <name evidence="4" type="ORF">JL193_05100</name>
</gene>
<dbReference type="InterPro" id="IPR000757">
    <property type="entry name" value="Beta-glucanase-like"/>
</dbReference>
<sequence length="527" mass="60754">MRFLPTFFIFFLFLSCDNSSDIKKINFAKNPVIAHRGAWKAKNLPQNSIASLKEAIRLKCHGSELDVRITKDGVLVVTHDKDYKGLLIEETTYKELAKTKLSNGEKLPTLKAYLKAGMKNNTSTGFVIEIKPTSSEKRNELITDRVLTLVKELKASKYVISYISFSFDILKRIVEKNPNAKTQYLDGYKSPEVLKENRITGLDYLLYKIKSKPEFIKSAKKLGITLNGWTANKVEDIDWMLANNFNYITTNEPELVFERIEKSPIKEGYKLVWSDEFNYKGKPNPKKWSYAYGFIANKEEQYYTDSLKNARVENGKLILEAHKETIANKDYNNPIFLKKSWKKYAAERKIGKYTSARLTTKNLASWKYGRIEVRAKLPKGVGLWPAIWMLGENKEAVGWPESGEIDIMEHVGFNSESIFGTVHTKAYNHNKNTEKGKSILIDKPYDKFHVFALEWTSEKMDFILDGKIYNTFKNEHKTTAEWPFDQKFYLILNVAVGGMLGGKKGIDDSVFPQRMEVDYVRVFQKEN</sequence>
<organism evidence="4 5">
    <name type="scientific">Polaribacter batillariae</name>
    <dbReference type="NCBI Taxonomy" id="2808900"/>
    <lineage>
        <taxon>Bacteria</taxon>
        <taxon>Pseudomonadati</taxon>
        <taxon>Bacteroidota</taxon>
        <taxon>Flavobacteriia</taxon>
        <taxon>Flavobacteriales</taxon>
        <taxon>Flavobacteriaceae</taxon>
    </lineage>
</organism>
<dbReference type="SUPFAM" id="SSF51695">
    <property type="entry name" value="PLC-like phosphodiesterases"/>
    <property type="match status" value="1"/>
</dbReference>
<comment type="similarity">
    <text evidence="1">Belongs to the glycosyl hydrolase 16 family.</text>
</comment>
<dbReference type="Proteomes" id="UP000663935">
    <property type="component" value="Chromosome"/>
</dbReference>
<dbReference type="InterPro" id="IPR050546">
    <property type="entry name" value="Glycosyl_Hydrlase_16"/>
</dbReference>
<proteinExistence type="inferred from homology"/>
<evidence type="ECO:0000313" key="5">
    <source>
        <dbReference type="Proteomes" id="UP000663935"/>
    </source>
</evidence>
<dbReference type="PROSITE" id="PS51704">
    <property type="entry name" value="GP_PDE"/>
    <property type="match status" value="1"/>
</dbReference>
<dbReference type="SUPFAM" id="SSF49899">
    <property type="entry name" value="Concanavalin A-like lectins/glucanases"/>
    <property type="match status" value="1"/>
</dbReference>
<dbReference type="InterPro" id="IPR013320">
    <property type="entry name" value="ConA-like_dom_sf"/>
</dbReference>
<name>A0ABX7T0P3_9FLAO</name>